<dbReference type="Pfam" id="PF00034">
    <property type="entry name" value="Cytochrom_C"/>
    <property type="match status" value="1"/>
</dbReference>
<dbReference type="GO" id="GO:0020037">
    <property type="term" value="F:heme binding"/>
    <property type="evidence" value="ECO:0007669"/>
    <property type="project" value="InterPro"/>
</dbReference>
<comment type="subcellular location">
    <subcellularLocation>
        <location evidence="1">Periplasm</location>
    </subcellularLocation>
</comment>
<evidence type="ECO:0000256" key="7">
    <source>
        <dbReference type="ARBA" id="ARBA00023004"/>
    </source>
</evidence>
<evidence type="ECO:0000256" key="2">
    <source>
        <dbReference type="ARBA" id="ARBA00022448"/>
    </source>
</evidence>
<organism evidence="12 13">
    <name type="scientific">Methylomarinovum tepidoasis</name>
    <dbReference type="NCBI Taxonomy" id="2840183"/>
    <lineage>
        <taxon>Bacteria</taxon>
        <taxon>Pseudomonadati</taxon>
        <taxon>Pseudomonadota</taxon>
        <taxon>Gammaproteobacteria</taxon>
        <taxon>Methylococcales</taxon>
        <taxon>Methylothermaceae</taxon>
        <taxon>Methylomarinovum</taxon>
    </lineage>
</organism>
<dbReference type="EMBL" id="AP024718">
    <property type="protein sequence ID" value="BCX88849.1"/>
    <property type="molecule type" value="Genomic_DNA"/>
</dbReference>
<evidence type="ECO:0000256" key="4">
    <source>
        <dbReference type="ARBA" id="ARBA00022723"/>
    </source>
</evidence>
<keyword evidence="13" id="KW-1185">Reference proteome</keyword>
<feature type="binding site" description="axial binding residue" evidence="9">
    <location>
        <position position="41"/>
    </location>
    <ligand>
        <name>heme c</name>
        <dbReference type="ChEBI" id="CHEBI:61717"/>
        <label>1</label>
    </ligand>
    <ligandPart>
        <name>Fe</name>
        <dbReference type="ChEBI" id="CHEBI:18248"/>
    </ligandPart>
</feature>
<feature type="binding site" description="covalent" evidence="8">
    <location>
        <position position="37"/>
    </location>
    <ligand>
        <name>heme c</name>
        <dbReference type="ChEBI" id="CHEBI:61717"/>
        <label>1</label>
    </ligand>
</feature>
<sequence>MQFRTILTLIGIVGLTGAALPGAAQVSAAAKEKAAQCAGCHGEAGKGAMPVFPKLAGQNFKYLSNQLRQFKDGTRQVAAMNAIAAALSDDDIAELSAYFAAQKPEPEAGEPDPQGERIYRFGIAEKKVPACSACHGPEGQGNAPAGFPLLKGQFAAYTVKALTDYAKGARSGEKAPMRQIAARLTEDEMKAVAAYIATLK</sequence>
<feature type="binding site" description="axial binding residue" evidence="9">
    <location>
        <position position="80"/>
    </location>
    <ligand>
        <name>heme c</name>
        <dbReference type="ChEBI" id="CHEBI:61717"/>
        <label>1</label>
    </ligand>
    <ligandPart>
        <name>Fe</name>
        <dbReference type="ChEBI" id="CHEBI:18248"/>
    </ligandPart>
</feature>
<evidence type="ECO:0000256" key="10">
    <source>
        <dbReference type="SAM" id="SignalP"/>
    </source>
</evidence>
<feature type="binding site" description="axial binding residue" evidence="9">
    <location>
        <position position="177"/>
    </location>
    <ligand>
        <name>heme c</name>
        <dbReference type="ChEBI" id="CHEBI:61717"/>
        <label>2</label>
    </ligand>
    <ligandPart>
        <name>Fe</name>
        <dbReference type="ChEBI" id="CHEBI:18248"/>
    </ligandPart>
</feature>
<dbReference type="Pfam" id="PF13442">
    <property type="entry name" value="Cytochrome_CBB3"/>
    <property type="match status" value="1"/>
</dbReference>
<keyword evidence="3 8" id="KW-0349">Heme</keyword>
<keyword evidence="6" id="KW-0249">Electron transport</keyword>
<proteinExistence type="predicted"/>
<reference evidence="13" key="1">
    <citation type="journal article" date="2024" name="Int. J. Syst. Evol. Microbiol.">
        <title>Methylomarinovum tepidoasis sp. nov., a moderately thermophilic methanotroph of the family Methylothermaceae isolated from a deep-sea hydrothermal field.</title>
        <authorList>
            <person name="Hirayama H."/>
            <person name="Takaki Y."/>
            <person name="Abe M."/>
            <person name="Miyazaki M."/>
            <person name="Uematsu K."/>
            <person name="Matsui Y."/>
            <person name="Takai K."/>
        </authorList>
    </citation>
    <scope>NUCLEOTIDE SEQUENCE [LARGE SCALE GENOMIC DNA]</scope>
    <source>
        <strain evidence="13">IN45</strain>
    </source>
</reference>
<feature type="signal peptide" evidence="10">
    <location>
        <begin position="1"/>
        <end position="24"/>
    </location>
</feature>
<dbReference type="GO" id="GO:0009055">
    <property type="term" value="F:electron transfer activity"/>
    <property type="evidence" value="ECO:0007669"/>
    <property type="project" value="InterPro"/>
</dbReference>
<dbReference type="AlphaFoldDB" id="A0AAU9C6L9"/>
<feature type="binding site" description="covalent" evidence="8">
    <location>
        <position position="131"/>
    </location>
    <ligand>
        <name>heme c</name>
        <dbReference type="ChEBI" id="CHEBI:61717"/>
        <label>2</label>
    </ligand>
</feature>
<dbReference type="Gene3D" id="1.10.760.10">
    <property type="entry name" value="Cytochrome c-like domain"/>
    <property type="match status" value="2"/>
</dbReference>
<dbReference type="PANTHER" id="PTHR33751:SF9">
    <property type="entry name" value="CYTOCHROME C4"/>
    <property type="match status" value="1"/>
</dbReference>
<evidence type="ECO:0000259" key="11">
    <source>
        <dbReference type="PROSITE" id="PS51007"/>
    </source>
</evidence>
<dbReference type="GO" id="GO:0042597">
    <property type="term" value="C:periplasmic space"/>
    <property type="evidence" value="ECO:0007669"/>
    <property type="project" value="UniProtKB-SubCell"/>
</dbReference>
<name>A0AAU9C6L9_9GAMM</name>
<evidence type="ECO:0000256" key="5">
    <source>
        <dbReference type="ARBA" id="ARBA00022764"/>
    </source>
</evidence>
<dbReference type="InterPro" id="IPR024167">
    <property type="entry name" value="Cytochrome_c4-like"/>
</dbReference>
<protein>
    <recommendedName>
        <fullName evidence="11">Cytochrome c domain-containing protein</fullName>
    </recommendedName>
</protein>
<evidence type="ECO:0000313" key="13">
    <source>
        <dbReference type="Proteomes" id="UP001321450"/>
    </source>
</evidence>
<dbReference type="PRINTS" id="PR00605">
    <property type="entry name" value="CYTCHROMECIC"/>
</dbReference>
<dbReference type="InterPro" id="IPR008168">
    <property type="entry name" value="Cyt_C_IC"/>
</dbReference>
<evidence type="ECO:0000256" key="1">
    <source>
        <dbReference type="ARBA" id="ARBA00004418"/>
    </source>
</evidence>
<feature type="domain" description="Cytochrome c" evidence="11">
    <location>
        <begin position="17"/>
        <end position="103"/>
    </location>
</feature>
<evidence type="ECO:0000313" key="12">
    <source>
        <dbReference type="EMBL" id="BCX88849.1"/>
    </source>
</evidence>
<dbReference type="Proteomes" id="UP001321450">
    <property type="component" value="Chromosome"/>
</dbReference>
<keyword evidence="2" id="KW-0813">Transport</keyword>
<evidence type="ECO:0000256" key="6">
    <source>
        <dbReference type="ARBA" id="ARBA00022982"/>
    </source>
</evidence>
<feature type="domain" description="Cytochrome c" evidence="11">
    <location>
        <begin position="110"/>
        <end position="200"/>
    </location>
</feature>
<feature type="binding site" description="covalent" evidence="8">
    <location>
        <position position="40"/>
    </location>
    <ligand>
        <name>heme c</name>
        <dbReference type="ChEBI" id="CHEBI:61717"/>
        <label>1</label>
    </ligand>
</feature>
<evidence type="ECO:0000256" key="8">
    <source>
        <dbReference type="PIRSR" id="PIRSR000005-1"/>
    </source>
</evidence>
<evidence type="ECO:0000256" key="9">
    <source>
        <dbReference type="PIRSR" id="PIRSR000005-2"/>
    </source>
</evidence>
<comment type="PTM">
    <text evidence="8">Binds 2 heme c groups covalently per subunit.</text>
</comment>
<accession>A0AAU9C6L9</accession>
<dbReference type="KEGG" id="meiy:MIN45_P1219"/>
<dbReference type="GO" id="GO:0005506">
    <property type="term" value="F:iron ion binding"/>
    <property type="evidence" value="ECO:0007669"/>
    <property type="project" value="InterPro"/>
</dbReference>
<dbReference type="PANTHER" id="PTHR33751">
    <property type="entry name" value="CBB3-TYPE CYTOCHROME C OXIDASE SUBUNIT FIXP"/>
    <property type="match status" value="1"/>
</dbReference>
<dbReference type="InterPro" id="IPR009056">
    <property type="entry name" value="Cyt_c-like_dom"/>
</dbReference>
<keyword evidence="4 9" id="KW-0479">Metal-binding</keyword>
<dbReference type="PROSITE" id="PS51007">
    <property type="entry name" value="CYTC"/>
    <property type="match status" value="2"/>
</dbReference>
<feature type="binding site" description="axial binding residue" evidence="9">
    <location>
        <position position="135"/>
    </location>
    <ligand>
        <name>heme c</name>
        <dbReference type="ChEBI" id="CHEBI:61717"/>
        <label>2</label>
    </ligand>
    <ligandPart>
        <name>Fe</name>
        <dbReference type="ChEBI" id="CHEBI:18248"/>
    </ligandPart>
</feature>
<dbReference type="PIRSF" id="PIRSF000005">
    <property type="entry name" value="Cytochrome_c4"/>
    <property type="match status" value="1"/>
</dbReference>
<gene>
    <name evidence="12" type="ORF">MIN45_P1219</name>
</gene>
<dbReference type="SUPFAM" id="SSF46626">
    <property type="entry name" value="Cytochrome c"/>
    <property type="match status" value="2"/>
</dbReference>
<keyword evidence="5" id="KW-0574">Periplasm</keyword>
<dbReference type="InterPro" id="IPR050597">
    <property type="entry name" value="Cytochrome_c_Oxidase_Subunit"/>
</dbReference>
<keyword evidence="7 9" id="KW-0408">Iron</keyword>
<feature type="binding site" description="covalent" evidence="8">
    <location>
        <position position="134"/>
    </location>
    <ligand>
        <name>heme c</name>
        <dbReference type="ChEBI" id="CHEBI:61717"/>
        <label>2</label>
    </ligand>
</feature>
<dbReference type="InterPro" id="IPR036909">
    <property type="entry name" value="Cyt_c-like_dom_sf"/>
</dbReference>
<feature type="chain" id="PRO_5043639174" description="Cytochrome c domain-containing protein" evidence="10">
    <location>
        <begin position="25"/>
        <end position="200"/>
    </location>
</feature>
<evidence type="ECO:0000256" key="3">
    <source>
        <dbReference type="ARBA" id="ARBA00022617"/>
    </source>
</evidence>
<keyword evidence="10" id="KW-0732">Signal</keyword>